<gene>
    <name evidence="2" type="ORF">HMPREF1544_02286</name>
</gene>
<dbReference type="InParanoid" id="S2K660"/>
<dbReference type="OrthoDB" id="2276331at2759"/>
<dbReference type="EMBL" id="KE123915">
    <property type="protein sequence ID" value="EPB90868.1"/>
    <property type="molecule type" value="Genomic_DNA"/>
</dbReference>
<dbReference type="InterPro" id="IPR025476">
    <property type="entry name" value="Helitron_helicase-like"/>
</dbReference>
<evidence type="ECO:0000313" key="2">
    <source>
        <dbReference type="EMBL" id="EPB90868.1"/>
    </source>
</evidence>
<dbReference type="STRING" id="1220926.S2K660"/>
<protein>
    <recommendedName>
        <fullName evidence="1">Helitron helicase-like domain-containing protein</fullName>
    </recommendedName>
</protein>
<dbReference type="eggNOG" id="KOG0987">
    <property type="taxonomic scope" value="Eukaryota"/>
</dbReference>
<organism evidence="2 3">
    <name type="scientific">Mucor circinelloides f. circinelloides (strain 1006PhL)</name>
    <name type="common">Mucormycosis agent</name>
    <name type="synonym">Calyptromyces circinelloides</name>
    <dbReference type="NCBI Taxonomy" id="1220926"/>
    <lineage>
        <taxon>Eukaryota</taxon>
        <taxon>Fungi</taxon>
        <taxon>Fungi incertae sedis</taxon>
        <taxon>Mucoromycota</taxon>
        <taxon>Mucoromycotina</taxon>
        <taxon>Mucoromycetes</taxon>
        <taxon>Mucorales</taxon>
        <taxon>Mucorineae</taxon>
        <taxon>Mucoraceae</taxon>
        <taxon>Mucor</taxon>
    </lineage>
</organism>
<dbReference type="VEuPathDB" id="FungiDB:HMPREF1544_02286"/>
<evidence type="ECO:0000259" key="1">
    <source>
        <dbReference type="Pfam" id="PF14214"/>
    </source>
</evidence>
<proteinExistence type="predicted"/>
<keyword evidence="3" id="KW-1185">Reference proteome</keyword>
<dbReference type="Proteomes" id="UP000014254">
    <property type="component" value="Unassembled WGS sequence"/>
</dbReference>
<feature type="domain" description="Helitron helicase-like" evidence="1">
    <location>
        <begin position="293"/>
        <end position="423"/>
    </location>
</feature>
<accession>S2K660</accession>
<dbReference type="Pfam" id="PF14214">
    <property type="entry name" value="Helitron_like_N"/>
    <property type="match status" value="1"/>
</dbReference>
<dbReference type="OMA" id="NECHRAY"/>
<sequence>MCCKQGKVSLEKPLPNPPETLRALLTSSDDESRAKQNAQYSGFNFGAYTFRVQGGTYHRIPPLVPQYGYGPQYAKVYFTDPEYQGNIWRGIYSQLHTTVIDRIQQMLLAKIPFAWTFENARQQFADNQTDFHISINGRATATMGRTYSAPTADDEVVVVAIAIDPPSINDPNYVAHLKRDAAVFRRNGHVEHMKNECHRAYDPMHYALMFPPRGENDWRTQMALNRLAMEVDDAADENQKKDAEDIVENDDDEGQQDDKHGTKISLCKKCDVILRLSYSICGGYVLYVKVEHRLADATVTDSTTTSTEEIGRRQTILPSSSHVESPRAMHQQLYQESMVIVSVLGRPSYFIIFTCNPHWVEITRELLLRNGGKAPPADKPDYSKQQLLMSDIKIKPYIFGNVTGFTRVVEFQERGLPHAHTLVIVDEQSRLTPETYDKNMTHNPCCGKDISSHRPCLDDNVKCT</sequence>
<evidence type="ECO:0000313" key="3">
    <source>
        <dbReference type="Proteomes" id="UP000014254"/>
    </source>
</evidence>
<name>S2K660_MUCC1</name>
<dbReference type="PANTHER" id="PTHR45786:SF74">
    <property type="entry name" value="ATP-DEPENDENT DNA HELICASE"/>
    <property type="match status" value="1"/>
</dbReference>
<dbReference type="AlphaFoldDB" id="S2K660"/>
<dbReference type="PANTHER" id="PTHR45786">
    <property type="entry name" value="DNA BINDING PROTEIN-LIKE"/>
    <property type="match status" value="1"/>
</dbReference>
<reference evidence="3" key="1">
    <citation type="submission" date="2013-05" db="EMBL/GenBank/DDBJ databases">
        <title>The Genome sequence of Mucor circinelloides f. circinelloides 1006PhL.</title>
        <authorList>
            <consortium name="The Broad Institute Genomics Platform"/>
            <person name="Cuomo C."/>
            <person name="Earl A."/>
            <person name="Findley K."/>
            <person name="Lee S.C."/>
            <person name="Walker B."/>
            <person name="Young S."/>
            <person name="Zeng Q."/>
            <person name="Gargeya S."/>
            <person name="Fitzgerald M."/>
            <person name="Haas B."/>
            <person name="Abouelleil A."/>
            <person name="Allen A.W."/>
            <person name="Alvarado L."/>
            <person name="Arachchi H.M."/>
            <person name="Berlin A.M."/>
            <person name="Chapman S.B."/>
            <person name="Gainer-Dewar J."/>
            <person name="Goldberg J."/>
            <person name="Griggs A."/>
            <person name="Gujja S."/>
            <person name="Hansen M."/>
            <person name="Howarth C."/>
            <person name="Imamovic A."/>
            <person name="Ireland A."/>
            <person name="Larimer J."/>
            <person name="McCowan C."/>
            <person name="Murphy C."/>
            <person name="Pearson M."/>
            <person name="Poon T.W."/>
            <person name="Priest M."/>
            <person name="Roberts A."/>
            <person name="Saif S."/>
            <person name="Shea T."/>
            <person name="Sisk P."/>
            <person name="Sykes S."/>
            <person name="Wortman J."/>
            <person name="Nusbaum C."/>
            <person name="Birren B."/>
        </authorList>
    </citation>
    <scope>NUCLEOTIDE SEQUENCE [LARGE SCALE GENOMIC DNA]</scope>
    <source>
        <strain evidence="3">1006PhL</strain>
    </source>
</reference>